<dbReference type="GO" id="GO:0005829">
    <property type="term" value="C:cytosol"/>
    <property type="evidence" value="ECO:0007669"/>
    <property type="project" value="UniProtKB-SubCell"/>
</dbReference>
<comment type="catalytic activity">
    <reaction evidence="5">
        <text>(2S)-ethylmalonyl-CoA + H(+) = butanoyl-CoA + CO2</text>
        <dbReference type="Rhea" id="RHEA:32131"/>
        <dbReference type="ChEBI" id="CHEBI:15378"/>
        <dbReference type="ChEBI" id="CHEBI:16526"/>
        <dbReference type="ChEBI" id="CHEBI:57371"/>
        <dbReference type="ChEBI" id="CHEBI:60909"/>
        <dbReference type="EC" id="4.1.1.94"/>
    </reaction>
    <physiologicalReaction direction="left-to-right" evidence="5">
        <dbReference type="Rhea" id="RHEA:32132"/>
    </physiologicalReaction>
</comment>
<evidence type="ECO:0000256" key="9">
    <source>
        <dbReference type="ARBA" id="ARBA00042052"/>
    </source>
</evidence>
<evidence type="ECO:0000256" key="13">
    <source>
        <dbReference type="RuleBase" id="RU003707"/>
    </source>
</evidence>
<keyword evidence="15" id="KW-1185">Reference proteome</keyword>
<dbReference type="InterPro" id="IPR029045">
    <property type="entry name" value="ClpP/crotonase-like_dom_sf"/>
</dbReference>
<evidence type="ECO:0000256" key="4">
    <source>
        <dbReference type="ARBA" id="ARBA00023239"/>
    </source>
</evidence>
<reference evidence="14 15" key="1">
    <citation type="submission" date="2019-07" db="EMBL/GenBank/DDBJ databases">
        <title>Genomics analysis of Aphanomyces spp. identifies a new class of oomycete effector associated with host adaptation.</title>
        <authorList>
            <person name="Gaulin E."/>
        </authorList>
    </citation>
    <scope>NUCLEOTIDE SEQUENCE [LARGE SCALE GENOMIC DNA]</scope>
    <source>
        <strain evidence="14 15">ATCC 201684</strain>
    </source>
</reference>
<comment type="catalytic activity">
    <reaction evidence="11">
        <text>(S)-methylmalonyl-CoA + H(+) = propanoyl-CoA + CO2</text>
        <dbReference type="Rhea" id="RHEA:61340"/>
        <dbReference type="ChEBI" id="CHEBI:15378"/>
        <dbReference type="ChEBI" id="CHEBI:16526"/>
        <dbReference type="ChEBI" id="CHEBI:57327"/>
        <dbReference type="ChEBI" id="CHEBI:57392"/>
        <dbReference type="EC" id="4.1.1.94"/>
    </reaction>
    <physiologicalReaction direction="left-to-right" evidence="11">
        <dbReference type="Rhea" id="RHEA:61341"/>
    </physiologicalReaction>
</comment>
<dbReference type="InterPro" id="IPR001753">
    <property type="entry name" value="Enoyl-CoA_hydra/iso"/>
</dbReference>
<evidence type="ECO:0000256" key="3">
    <source>
        <dbReference type="ARBA" id="ARBA00022490"/>
    </source>
</evidence>
<dbReference type="Pfam" id="PF00378">
    <property type="entry name" value="ECH_1"/>
    <property type="match status" value="1"/>
</dbReference>
<evidence type="ECO:0000256" key="6">
    <source>
        <dbReference type="ARBA" id="ARBA00036541"/>
    </source>
</evidence>
<dbReference type="EC" id="4.1.1.94" evidence="7"/>
<evidence type="ECO:0000256" key="2">
    <source>
        <dbReference type="ARBA" id="ARBA00005254"/>
    </source>
</evidence>
<evidence type="ECO:0000256" key="11">
    <source>
        <dbReference type="ARBA" id="ARBA00047446"/>
    </source>
</evidence>
<dbReference type="CDD" id="cd06558">
    <property type="entry name" value="crotonase-like"/>
    <property type="match status" value="1"/>
</dbReference>
<evidence type="ECO:0000256" key="8">
    <source>
        <dbReference type="ARBA" id="ARBA00039903"/>
    </source>
</evidence>
<dbReference type="Proteomes" id="UP000481153">
    <property type="component" value="Unassembled WGS sequence"/>
</dbReference>
<dbReference type="PANTHER" id="PTHR11941">
    <property type="entry name" value="ENOYL-COA HYDRATASE-RELATED"/>
    <property type="match status" value="1"/>
</dbReference>
<sequence>MHQFRKVSHRRHLIQLVRWPCRQMSIQSQLEDVEGLRELGRESDRVTLYLPGDDRTPFTTSLTRTAVVELSNPTARNAMSGKMMAEFMDAVKILEEQMESLNCVVVCGHERHFCAGADLRVAKEHLSLPEGGATMSRVMTDALTRLRRLPLVSVAVIEGAAMGGGAELATACDFRLVSQSSTIQFVHARMGISPAWGGASRLVGIVGRQKALRLLGRVERLNATAAKEMGLADEIIDDKNVTDEVLAFLKPLDAHTPDVLHAIKEVVSDDAAIFNVLPKEHDVFQRLWGGPANLAALATSSKPKKTP</sequence>
<keyword evidence="3" id="KW-0963">Cytoplasm</keyword>
<proteinExistence type="inferred from homology"/>
<gene>
    <name evidence="14" type="ORF">Ae201684_005000</name>
</gene>
<protein>
    <recommendedName>
        <fullName evidence="8">Ethylmalonyl-CoA decarboxylase</fullName>
        <ecNumber evidence="7">4.1.1.94</ecNumber>
    </recommendedName>
    <alternativeName>
        <fullName evidence="10">Enoyl-CoA hydratase domain-containing protein 1</fullName>
    </alternativeName>
    <alternativeName>
        <fullName evidence="9">Methylmalonyl-CoA decarboxylase</fullName>
    </alternativeName>
</protein>
<comment type="function">
    <text evidence="12">Decarboxylates ethylmalonyl-CoA, a potentially toxic metabolite, to form butyryl-CoA, suggesting it might be involved in metabolite proofreading. Acts preferentially on (S)-ethylmalonyl-CoA but also has some activity on the (R)-isomer. Also has methylmalonyl-CoA decarboxylase activity at lower level.</text>
</comment>
<organism evidence="14 15">
    <name type="scientific">Aphanomyces euteiches</name>
    <dbReference type="NCBI Taxonomy" id="100861"/>
    <lineage>
        <taxon>Eukaryota</taxon>
        <taxon>Sar</taxon>
        <taxon>Stramenopiles</taxon>
        <taxon>Oomycota</taxon>
        <taxon>Saprolegniomycetes</taxon>
        <taxon>Saprolegniales</taxon>
        <taxon>Verrucalvaceae</taxon>
        <taxon>Aphanomyces</taxon>
    </lineage>
</organism>
<dbReference type="EMBL" id="VJMJ01000064">
    <property type="protein sequence ID" value="KAF0739434.1"/>
    <property type="molecule type" value="Genomic_DNA"/>
</dbReference>
<evidence type="ECO:0000313" key="15">
    <source>
        <dbReference type="Proteomes" id="UP000481153"/>
    </source>
</evidence>
<evidence type="ECO:0000313" key="14">
    <source>
        <dbReference type="EMBL" id="KAF0739434.1"/>
    </source>
</evidence>
<name>A0A6G0XGK4_9STRA</name>
<dbReference type="PANTHER" id="PTHR11941:SF27">
    <property type="entry name" value="ETHYLMALONYL-COA DECARBOXYLASE"/>
    <property type="match status" value="1"/>
</dbReference>
<evidence type="ECO:0000256" key="12">
    <source>
        <dbReference type="ARBA" id="ARBA00056546"/>
    </source>
</evidence>
<keyword evidence="4" id="KW-0456">Lyase</keyword>
<dbReference type="SUPFAM" id="SSF52096">
    <property type="entry name" value="ClpP/crotonase"/>
    <property type="match status" value="1"/>
</dbReference>
<dbReference type="GO" id="GO:0006635">
    <property type="term" value="P:fatty acid beta-oxidation"/>
    <property type="evidence" value="ECO:0007669"/>
    <property type="project" value="TreeGrafter"/>
</dbReference>
<comment type="catalytic activity">
    <reaction evidence="6">
        <text>(2R)-ethylmalonyl-CoA + H(+) = butanoyl-CoA + CO2</text>
        <dbReference type="Rhea" id="RHEA:59540"/>
        <dbReference type="ChEBI" id="CHEBI:15378"/>
        <dbReference type="ChEBI" id="CHEBI:16526"/>
        <dbReference type="ChEBI" id="CHEBI:57371"/>
        <dbReference type="ChEBI" id="CHEBI:85316"/>
        <dbReference type="EC" id="4.1.1.94"/>
    </reaction>
    <physiologicalReaction direction="left-to-right" evidence="6">
        <dbReference type="Rhea" id="RHEA:59541"/>
    </physiologicalReaction>
</comment>
<comment type="similarity">
    <text evidence="2 13">Belongs to the enoyl-CoA hydratase/isomerase family.</text>
</comment>
<comment type="subcellular location">
    <subcellularLocation>
        <location evidence="1">Cytoplasm</location>
        <location evidence="1">Cytosol</location>
    </subcellularLocation>
</comment>
<dbReference type="PROSITE" id="PS00166">
    <property type="entry name" value="ENOYL_COA_HYDRATASE"/>
    <property type="match status" value="1"/>
</dbReference>
<evidence type="ECO:0000256" key="5">
    <source>
        <dbReference type="ARBA" id="ARBA00036343"/>
    </source>
</evidence>
<evidence type="ECO:0000256" key="7">
    <source>
        <dbReference type="ARBA" id="ARBA00038883"/>
    </source>
</evidence>
<evidence type="ECO:0000256" key="1">
    <source>
        <dbReference type="ARBA" id="ARBA00004514"/>
    </source>
</evidence>
<accession>A0A6G0XGK4</accession>
<evidence type="ECO:0000256" key="10">
    <source>
        <dbReference type="ARBA" id="ARBA00042182"/>
    </source>
</evidence>
<dbReference type="GO" id="GO:0004492">
    <property type="term" value="F:methyl/ethyl malonyl-CoA decarboxylase activity"/>
    <property type="evidence" value="ECO:0007669"/>
    <property type="project" value="UniProtKB-EC"/>
</dbReference>
<dbReference type="Gene3D" id="3.90.226.10">
    <property type="entry name" value="2-enoyl-CoA Hydratase, Chain A, domain 1"/>
    <property type="match status" value="1"/>
</dbReference>
<comment type="caution">
    <text evidence="14">The sequence shown here is derived from an EMBL/GenBank/DDBJ whole genome shotgun (WGS) entry which is preliminary data.</text>
</comment>
<dbReference type="InterPro" id="IPR018376">
    <property type="entry name" value="Enoyl-CoA_hyd/isom_CS"/>
</dbReference>
<dbReference type="AlphaFoldDB" id="A0A6G0XGK4"/>
<dbReference type="VEuPathDB" id="FungiDB:AeMF1_017054"/>